<gene>
    <name evidence="1" type="ORF">Pyn_10434</name>
</gene>
<sequence length="91" mass="10090">MLRTENGGGQTTHAKRATIILEASAKSTFEASSTMEPRSSGWRLRSWVGTQPEGMCGGHHNKEGVRDVEVRSVDWRTTFMDGEDRGFSKFG</sequence>
<dbReference type="Proteomes" id="UP000250321">
    <property type="component" value="Unassembled WGS sequence"/>
</dbReference>
<reference evidence="1 2" key="1">
    <citation type="submission" date="2018-02" db="EMBL/GenBank/DDBJ databases">
        <title>Draft genome of wild Prunus yedoensis var. nudiflora.</title>
        <authorList>
            <person name="Baek S."/>
            <person name="Kim J.-H."/>
            <person name="Choi K."/>
            <person name="Kim G.-B."/>
            <person name="Cho A."/>
            <person name="Jang H."/>
            <person name="Shin C.-H."/>
            <person name="Yu H.-J."/>
            <person name="Mun J.-H."/>
        </authorList>
    </citation>
    <scope>NUCLEOTIDE SEQUENCE [LARGE SCALE GENOMIC DNA]</scope>
    <source>
        <strain evidence="2">cv. Jeju island</strain>
        <tissue evidence="1">Leaf</tissue>
    </source>
</reference>
<evidence type="ECO:0000313" key="1">
    <source>
        <dbReference type="EMBL" id="PQP94433.1"/>
    </source>
</evidence>
<dbReference type="EMBL" id="PJQY01002343">
    <property type="protein sequence ID" value="PQP94433.1"/>
    <property type="molecule type" value="Genomic_DNA"/>
</dbReference>
<name>A0A314XSY9_PRUYE</name>
<keyword evidence="2" id="KW-1185">Reference proteome</keyword>
<accession>A0A314XSY9</accession>
<dbReference type="AlphaFoldDB" id="A0A314XSY9"/>
<comment type="caution">
    <text evidence="1">The sequence shown here is derived from an EMBL/GenBank/DDBJ whole genome shotgun (WGS) entry which is preliminary data.</text>
</comment>
<evidence type="ECO:0000313" key="2">
    <source>
        <dbReference type="Proteomes" id="UP000250321"/>
    </source>
</evidence>
<protein>
    <submittedName>
        <fullName evidence="1">Uncharacterized protein</fullName>
    </submittedName>
</protein>
<organism evidence="1 2">
    <name type="scientific">Prunus yedoensis var. nudiflora</name>
    <dbReference type="NCBI Taxonomy" id="2094558"/>
    <lineage>
        <taxon>Eukaryota</taxon>
        <taxon>Viridiplantae</taxon>
        <taxon>Streptophyta</taxon>
        <taxon>Embryophyta</taxon>
        <taxon>Tracheophyta</taxon>
        <taxon>Spermatophyta</taxon>
        <taxon>Magnoliopsida</taxon>
        <taxon>eudicotyledons</taxon>
        <taxon>Gunneridae</taxon>
        <taxon>Pentapetalae</taxon>
        <taxon>rosids</taxon>
        <taxon>fabids</taxon>
        <taxon>Rosales</taxon>
        <taxon>Rosaceae</taxon>
        <taxon>Amygdaloideae</taxon>
        <taxon>Amygdaleae</taxon>
        <taxon>Prunus</taxon>
    </lineage>
</organism>
<proteinExistence type="predicted"/>